<dbReference type="PANTHER" id="PTHR12411">
    <property type="entry name" value="CYSTEINE PROTEASE FAMILY C1-RELATED"/>
    <property type="match status" value="1"/>
</dbReference>
<dbReference type="InterPro" id="IPR000668">
    <property type="entry name" value="Peptidase_C1A_C"/>
</dbReference>
<keyword evidence="3" id="KW-0732">Signal</keyword>
<feature type="domain" description="Cathepsin propeptide inhibitor" evidence="5">
    <location>
        <begin position="44"/>
        <end position="96"/>
    </location>
</feature>
<organism evidence="6 7">
    <name type="scientific">Branchiostoma floridae</name>
    <name type="common">Florida lancelet</name>
    <name type="synonym">Amphioxus</name>
    <dbReference type="NCBI Taxonomy" id="7739"/>
    <lineage>
        <taxon>Eukaryota</taxon>
        <taxon>Metazoa</taxon>
        <taxon>Chordata</taxon>
        <taxon>Cephalochordata</taxon>
        <taxon>Leptocardii</taxon>
        <taxon>Amphioxiformes</taxon>
        <taxon>Branchiostomatidae</taxon>
        <taxon>Branchiostoma</taxon>
    </lineage>
</organism>
<evidence type="ECO:0000259" key="4">
    <source>
        <dbReference type="SMART" id="SM00645"/>
    </source>
</evidence>
<dbReference type="Pfam" id="PF00112">
    <property type="entry name" value="Peptidase_C1"/>
    <property type="match status" value="1"/>
</dbReference>
<evidence type="ECO:0000256" key="3">
    <source>
        <dbReference type="SAM" id="SignalP"/>
    </source>
</evidence>
<feature type="signal peptide" evidence="3">
    <location>
        <begin position="1"/>
        <end position="30"/>
    </location>
</feature>
<dbReference type="RefSeq" id="XP_035662082.1">
    <property type="nucleotide sequence ID" value="XM_035806189.1"/>
</dbReference>
<dbReference type="InterPro" id="IPR038765">
    <property type="entry name" value="Papain-like_cys_pep_sf"/>
</dbReference>
<comment type="similarity">
    <text evidence="1">Belongs to the peptidase C1 family.</text>
</comment>
<dbReference type="FunFam" id="3.90.70.10:FF:000109">
    <property type="entry name" value="Cysteine protease"/>
    <property type="match status" value="1"/>
</dbReference>
<proteinExistence type="inferred from homology"/>
<evidence type="ECO:0000259" key="5">
    <source>
        <dbReference type="SMART" id="SM00848"/>
    </source>
</evidence>
<dbReference type="InterPro" id="IPR025660">
    <property type="entry name" value="Pept_his_AS"/>
</dbReference>
<dbReference type="OrthoDB" id="65740at2759"/>
<dbReference type="InterPro" id="IPR025661">
    <property type="entry name" value="Pept_asp_AS"/>
</dbReference>
<evidence type="ECO:0000313" key="6">
    <source>
        <dbReference type="Proteomes" id="UP000001554"/>
    </source>
</evidence>
<dbReference type="InterPro" id="IPR013201">
    <property type="entry name" value="Prot_inhib_I29"/>
</dbReference>
<name>A0A9J7HPG1_BRAFL</name>
<evidence type="ECO:0000313" key="7">
    <source>
        <dbReference type="RefSeq" id="XP_035662082.1"/>
    </source>
</evidence>
<gene>
    <name evidence="7" type="primary">LOC118406260</name>
</gene>
<feature type="chain" id="PRO_5039907979" evidence="3">
    <location>
        <begin position="31"/>
        <end position="333"/>
    </location>
</feature>
<dbReference type="GO" id="GO:0004197">
    <property type="term" value="F:cysteine-type endopeptidase activity"/>
    <property type="evidence" value="ECO:0000318"/>
    <property type="project" value="GO_Central"/>
</dbReference>
<accession>A0A9J7HPG1</accession>
<dbReference type="Proteomes" id="UP000001554">
    <property type="component" value="Chromosome 18"/>
</dbReference>
<dbReference type="AlphaFoldDB" id="A0A9J7HPG1"/>
<dbReference type="OMA" id="MKGYILM"/>
<dbReference type="SMART" id="SM00645">
    <property type="entry name" value="Pept_C1"/>
    <property type="match status" value="1"/>
</dbReference>
<keyword evidence="6" id="KW-1185">Reference proteome</keyword>
<protein>
    <submittedName>
        <fullName evidence="7">Cathepsin L1-like</fullName>
    </submittedName>
</protein>
<dbReference type="GO" id="GO:0005764">
    <property type="term" value="C:lysosome"/>
    <property type="evidence" value="ECO:0000318"/>
    <property type="project" value="GO_Central"/>
</dbReference>
<keyword evidence="2" id="KW-1015">Disulfide bond</keyword>
<dbReference type="GO" id="GO:0005615">
    <property type="term" value="C:extracellular space"/>
    <property type="evidence" value="ECO:0000318"/>
    <property type="project" value="GO_Central"/>
</dbReference>
<evidence type="ECO:0000256" key="1">
    <source>
        <dbReference type="ARBA" id="ARBA00008455"/>
    </source>
</evidence>
<dbReference type="SUPFAM" id="SSF54001">
    <property type="entry name" value="Cysteine proteinases"/>
    <property type="match status" value="1"/>
</dbReference>
<dbReference type="GeneID" id="118406260"/>
<reference evidence="7" key="2">
    <citation type="submission" date="2025-08" db="UniProtKB">
        <authorList>
            <consortium name="RefSeq"/>
        </authorList>
    </citation>
    <scope>IDENTIFICATION</scope>
    <source>
        <strain evidence="7">S238N-H82</strain>
        <tissue evidence="7">Testes</tissue>
    </source>
</reference>
<dbReference type="InterPro" id="IPR039417">
    <property type="entry name" value="Peptidase_C1A_papain-like"/>
</dbReference>
<dbReference type="Gene3D" id="3.90.70.10">
    <property type="entry name" value="Cysteine proteinases"/>
    <property type="match status" value="1"/>
</dbReference>
<dbReference type="PROSITE" id="PS00640">
    <property type="entry name" value="THIOL_PROTEASE_ASN"/>
    <property type="match status" value="1"/>
</dbReference>
<dbReference type="PROSITE" id="PS00639">
    <property type="entry name" value="THIOL_PROTEASE_HIS"/>
    <property type="match status" value="1"/>
</dbReference>
<dbReference type="Pfam" id="PF08246">
    <property type="entry name" value="Inhibitor_I29"/>
    <property type="match status" value="1"/>
</dbReference>
<sequence length="333" mass="36645">MSTRHTMGKLVVVVLFCFLLGIHYIAKADGSSIVSEATDRDRLWEAWKYWHGKTYSTQDEEKTRRTIWEKNMDAIFAHNAAGNSYTLAMNKYGDQVKLPSNTNIIANEEYLDRKRHPVAMGTCGVTTPPSSLDWRTKGVSTGVREEGQTGKVMPFVLTEALECYHVIKTGQSVQLSVQEAMDCCSDSTLASGFDCIIHRTKGLCTAADYPRQPAGNCNAFFCHAAATCKATGHVIKNNETDLMCAVTMTPTVVGIDASQTSMAFYRSGIYHDSRCSTSDLNHALLVVGYGSSGGVDYWICQNTWGTDWGLAGYILIERGKNMCGIASQAFYPI</sequence>
<dbReference type="SMART" id="SM00848">
    <property type="entry name" value="Inhibitor_I29"/>
    <property type="match status" value="1"/>
</dbReference>
<dbReference type="CDD" id="cd02248">
    <property type="entry name" value="Peptidase_C1A"/>
    <property type="match status" value="1"/>
</dbReference>
<dbReference type="GO" id="GO:0051603">
    <property type="term" value="P:proteolysis involved in protein catabolic process"/>
    <property type="evidence" value="ECO:0000318"/>
    <property type="project" value="GO_Central"/>
</dbReference>
<feature type="domain" description="Peptidase C1A papain C-terminal" evidence="4">
    <location>
        <begin position="128"/>
        <end position="333"/>
    </location>
</feature>
<reference evidence="6" key="1">
    <citation type="journal article" date="2020" name="Nat. Ecol. Evol.">
        <title>Deeply conserved synteny resolves early events in vertebrate evolution.</title>
        <authorList>
            <person name="Simakov O."/>
            <person name="Marletaz F."/>
            <person name="Yue J.X."/>
            <person name="O'Connell B."/>
            <person name="Jenkins J."/>
            <person name="Brandt A."/>
            <person name="Calef R."/>
            <person name="Tung C.H."/>
            <person name="Huang T.K."/>
            <person name="Schmutz J."/>
            <person name="Satoh N."/>
            <person name="Yu J.K."/>
            <person name="Putnam N.H."/>
            <person name="Green R.E."/>
            <person name="Rokhsar D.S."/>
        </authorList>
    </citation>
    <scope>NUCLEOTIDE SEQUENCE [LARGE SCALE GENOMIC DNA]</scope>
    <source>
        <strain evidence="6">S238N-H82</strain>
    </source>
</reference>
<evidence type="ECO:0000256" key="2">
    <source>
        <dbReference type="ARBA" id="ARBA00023157"/>
    </source>
</evidence>
<dbReference type="KEGG" id="bfo:118406260"/>
<dbReference type="InterPro" id="IPR013128">
    <property type="entry name" value="Peptidase_C1A"/>
</dbReference>